<dbReference type="Pfam" id="PF00561">
    <property type="entry name" value="Abhydrolase_1"/>
    <property type="match status" value="1"/>
</dbReference>
<dbReference type="SUPFAM" id="SSF53474">
    <property type="entry name" value="alpha/beta-Hydrolases"/>
    <property type="match status" value="1"/>
</dbReference>
<dbReference type="InterPro" id="IPR051601">
    <property type="entry name" value="Serine_prot/Carboxylest_S33"/>
</dbReference>
<evidence type="ECO:0000256" key="2">
    <source>
        <dbReference type="ARBA" id="ARBA00022729"/>
    </source>
</evidence>
<proteinExistence type="inferred from homology"/>
<evidence type="ECO:0000256" key="3">
    <source>
        <dbReference type="ARBA" id="ARBA00022801"/>
    </source>
</evidence>
<evidence type="ECO:0000259" key="6">
    <source>
        <dbReference type="Pfam" id="PF08386"/>
    </source>
</evidence>
<protein>
    <submittedName>
        <fullName evidence="7">Alpha/beta fold hydrolase</fullName>
    </submittedName>
</protein>
<dbReference type="PANTHER" id="PTHR43248:SF29">
    <property type="entry name" value="TRIPEPTIDYL AMINOPEPTIDASE"/>
    <property type="match status" value="1"/>
</dbReference>
<dbReference type="InterPro" id="IPR000073">
    <property type="entry name" value="AB_hydrolase_1"/>
</dbReference>
<feature type="region of interest" description="Disordered" evidence="4">
    <location>
        <begin position="13"/>
        <end position="80"/>
    </location>
</feature>
<dbReference type="Proteomes" id="UP000313066">
    <property type="component" value="Unassembled WGS sequence"/>
</dbReference>
<feature type="region of interest" description="Disordered" evidence="4">
    <location>
        <begin position="124"/>
        <end position="162"/>
    </location>
</feature>
<reference evidence="7 8" key="1">
    <citation type="submission" date="2019-10" db="EMBL/GenBank/DDBJ databases">
        <title>Nonomuraea sp. nov., isolated from Phyllanthus amarus.</title>
        <authorList>
            <person name="Klykleung N."/>
            <person name="Tanasupawat S."/>
        </authorList>
    </citation>
    <scope>NUCLEOTIDE SEQUENCE [LARGE SCALE GENOMIC DNA]</scope>
    <source>
        <strain evidence="7 8">CR1-09</strain>
    </source>
</reference>
<feature type="domain" description="AB hydrolase-1" evidence="5">
    <location>
        <begin position="215"/>
        <end position="364"/>
    </location>
</feature>
<evidence type="ECO:0000313" key="8">
    <source>
        <dbReference type="Proteomes" id="UP000313066"/>
    </source>
</evidence>
<evidence type="ECO:0000256" key="4">
    <source>
        <dbReference type="SAM" id="MobiDB-lite"/>
    </source>
</evidence>
<dbReference type="InterPro" id="IPR029058">
    <property type="entry name" value="AB_hydrolase_fold"/>
</dbReference>
<name>A0A5N6C5L5_9ACTN</name>
<keyword evidence="8" id="KW-1185">Reference proteome</keyword>
<dbReference type="GO" id="GO:0016787">
    <property type="term" value="F:hydrolase activity"/>
    <property type="evidence" value="ECO:0007669"/>
    <property type="project" value="UniProtKB-KW"/>
</dbReference>
<feature type="compositionally biased region" description="Low complexity" evidence="4">
    <location>
        <begin position="64"/>
        <end position="74"/>
    </location>
</feature>
<comment type="caution">
    <text evidence="7">The sequence shown here is derived from an EMBL/GenBank/DDBJ whole genome shotgun (WGS) entry which is preliminary data.</text>
</comment>
<feature type="domain" description="Peptidase S33 tripeptidyl aminopeptidase-like C-terminal" evidence="6">
    <location>
        <begin position="513"/>
        <end position="613"/>
    </location>
</feature>
<dbReference type="AlphaFoldDB" id="A0A5N6C5L5"/>
<evidence type="ECO:0000313" key="7">
    <source>
        <dbReference type="EMBL" id="KAB8188115.1"/>
    </source>
</evidence>
<dbReference type="PANTHER" id="PTHR43248">
    <property type="entry name" value="2-SUCCINYL-6-HYDROXY-2,4-CYCLOHEXADIENE-1-CARBOXYLATE SYNTHASE"/>
    <property type="match status" value="1"/>
</dbReference>
<evidence type="ECO:0000256" key="1">
    <source>
        <dbReference type="ARBA" id="ARBA00010088"/>
    </source>
</evidence>
<accession>A0A5N6C5L5</accession>
<gene>
    <name evidence="7" type="ORF">FH610_003125</name>
</gene>
<evidence type="ECO:0000259" key="5">
    <source>
        <dbReference type="Pfam" id="PF00561"/>
    </source>
</evidence>
<dbReference type="InterPro" id="IPR013595">
    <property type="entry name" value="Pept_S33_TAP-like_C"/>
</dbReference>
<dbReference type="Pfam" id="PF08386">
    <property type="entry name" value="Abhydrolase_4"/>
    <property type="match status" value="1"/>
</dbReference>
<dbReference type="EMBL" id="VDMA02000001">
    <property type="protein sequence ID" value="KAB8188115.1"/>
    <property type="molecule type" value="Genomic_DNA"/>
</dbReference>
<comment type="similarity">
    <text evidence="1">Belongs to the peptidase S33 family.</text>
</comment>
<keyword evidence="3 7" id="KW-0378">Hydrolase</keyword>
<keyword evidence="2" id="KW-0732">Signal</keyword>
<dbReference type="Gene3D" id="3.40.50.1820">
    <property type="entry name" value="alpha/beta hydrolase"/>
    <property type="match status" value="2"/>
</dbReference>
<sequence>MIMYFTVRSSPAGIVGTASPRTSKPAPGSGHTREHERPSGHCAGAAAGPVKRGNAGKVSRAGTRAAPRSSAHSPAGRHAGADRWRARLPLISVCGMTNWAGAARIAAVAASIVLLSPALPAPAAEAPAGVADPSSGRNPQQNPPQDPQRDPRRHPTRDLRWGDCAGVDDPALRCAEVTVPLDHRRPRGRTITIAISRLPATDPTRRHGVLLTTGGGPGGPGVPLPSSLAPLLSPEVRARYDLIGFDIRFVERSTPIGCGQEVEEPGGYWVRTATPGSLPADAAEARAYARDCVRAAGWALPYATTANAARDMDAIRAALGEEKISYLGGSYAGMLGAVYAVLFPGRVDRFVLDSPVNPDNAWRPYELDRTPAFEAGTVAFAAWTAERDTVYGLGGTAREVTDAVSGLIRRAATAPVVVAGHAWTSGELGTLLVAGIYDERSFGLVAAAFADIAAGREPYVPFPVRPLPPAGVPGVPADNHTATNMAYRCGDGPWPRDLRDYQRDLASYSARYPLFGPANANITPCAFWPRIKDEPVRLPADRTPGVLVTAALRDVAAPVANSRAVAAGIRGSRLVTVDAHTHAPYPAFGDACLNGQVDAFLTTGTLPPADVAC</sequence>
<organism evidence="7 8">
    <name type="scientific">Microbispora catharanthi</name>
    <dbReference type="NCBI Taxonomy" id="1712871"/>
    <lineage>
        <taxon>Bacteria</taxon>
        <taxon>Bacillati</taxon>
        <taxon>Actinomycetota</taxon>
        <taxon>Actinomycetes</taxon>
        <taxon>Streptosporangiales</taxon>
        <taxon>Streptosporangiaceae</taxon>
        <taxon>Microbispora</taxon>
    </lineage>
</organism>